<keyword evidence="2" id="KW-0732">Signal</keyword>
<dbReference type="GO" id="GO:0005524">
    <property type="term" value="F:ATP binding"/>
    <property type="evidence" value="ECO:0007669"/>
    <property type="project" value="InterPro"/>
</dbReference>
<dbReference type="InterPro" id="IPR027417">
    <property type="entry name" value="P-loop_NTPase"/>
</dbReference>
<dbReference type="InterPro" id="IPR010448">
    <property type="entry name" value="Torsin"/>
</dbReference>
<dbReference type="GO" id="GO:0071218">
    <property type="term" value="P:cellular response to misfolded protein"/>
    <property type="evidence" value="ECO:0007669"/>
    <property type="project" value="TreeGrafter"/>
</dbReference>
<dbReference type="Gene3D" id="3.40.50.300">
    <property type="entry name" value="P-loop containing nucleotide triphosphate hydrolases"/>
    <property type="match status" value="1"/>
</dbReference>
<evidence type="ECO:0000313" key="3">
    <source>
        <dbReference type="EMBL" id="CAG9857505.1"/>
    </source>
</evidence>
<proteinExistence type="inferred from homology"/>
<keyword evidence="4" id="KW-1185">Reference proteome</keyword>
<evidence type="ECO:0000256" key="2">
    <source>
        <dbReference type="SAM" id="SignalP"/>
    </source>
</evidence>
<dbReference type="Proteomes" id="UP001153712">
    <property type="component" value="Chromosome 14"/>
</dbReference>
<dbReference type="PANTHER" id="PTHR10760:SF2">
    <property type="entry name" value="LD13476P-RELATED"/>
    <property type="match status" value="1"/>
</dbReference>
<dbReference type="Pfam" id="PF06309">
    <property type="entry name" value="Torsin"/>
    <property type="match status" value="1"/>
</dbReference>
<feature type="chain" id="PRO_5040363716" evidence="2">
    <location>
        <begin position="19"/>
        <end position="456"/>
    </location>
</feature>
<evidence type="ECO:0000256" key="1">
    <source>
        <dbReference type="ARBA" id="ARBA00006235"/>
    </source>
</evidence>
<evidence type="ECO:0000313" key="4">
    <source>
        <dbReference type="Proteomes" id="UP001153712"/>
    </source>
</evidence>
<dbReference type="GO" id="GO:0012505">
    <property type="term" value="C:endomembrane system"/>
    <property type="evidence" value="ECO:0007669"/>
    <property type="project" value="UniProtKB-ARBA"/>
</dbReference>
<reference evidence="3" key="1">
    <citation type="submission" date="2022-01" db="EMBL/GenBank/DDBJ databases">
        <authorList>
            <person name="King R."/>
        </authorList>
    </citation>
    <scope>NUCLEOTIDE SEQUENCE</scope>
</reference>
<organism evidence="3 4">
    <name type="scientific">Phyllotreta striolata</name>
    <name type="common">Striped flea beetle</name>
    <name type="synonym">Crioceris striolata</name>
    <dbReference type="NCBI Taxonomy" id="444603"/>
    <lineage>
        <taxon>Eukaryota</taxon>
        <taxon>Metazoa</taxon>
        <taxon>Ecdysozoa</taxon>
        <taxon>Arthropoda</taxon>
        <taxon>Hexapoda</taxon>
        <taxon>Insecta</taxon>
        <taxon>Pterygota</taxon>
        <taxon>Neoptera</taxon>
        <taxon>Endopterygota</taxon>
        <taxon>Coleoptera</taxon>
        <taxon>Polyphaga</taxon>
        <taxon>Cucujiformia</taxon>
        <taxon>Chrysomeloidea</taxon>
        <taxon>Chrysomelidae</taxon>
        <taxon>Galerucinae</taxon>
        <taxon>Alticini</taxon>
        <taxon>Phyllotreta</taxon>
    </lineage>
</organism>
<protein>
    <submittedName>
        <fullName evidence="3">Uncharacterized protein</fullName>
    </submittedName>
</protein>
<feature type="signal peptide" evidence="2">
    <location>
        <begin position="1"/>
        <end position="18"/>
    </location>
</feature>
<comment type="similarity">
    <text evidence="1">Belongs to the ClpA/ClpB family. Torsin subfamily.</text>
</comment>
<gene>
    <name evidence="3" type="ORF">PHYEVI_LOCUS3910</name>
</gene>
<dbReference type="CDD" id="cd00009">
    <property type="entry name" value="AAA"/>
    <property type="match status" value="1"/>
</dbReference>
<sequence>MLFKQCLIVLCISHYSFSFNYNPYCLFEDCKSKEQEFTIPNEYNPYCLLYDCQKTEIPENKPKLPKFWTYNYWTNDEDARTWNEKFACIFKYCKEDNEKIEEQKESYITRTFNNVKSYLNAAKPQDFILKNVLTSEWNPYCWLDECCNEDSLPGNIHKLKELVKQGLYGQHLAETLVEAISSHWSDDRRSSKALVLSFHGSVGTGKNHFSSMIAQSLYKLGSDSKFVHNFSGRLHFSPEQSYKENLYDWLRSNVTACGKQLFIFDEIDHVPSEVLNNILPMLDYREKVDGADYRRAIFIFISNSGSDLIVEKLNELYRGNRSREDMELGDFEKVIVFGIFNQEGGFYHSDTIKHNIIDHYLPFLPLEVEHVKACIVREFKDLNVDEPSEEHVNAILNSLDWIETDYLKYAKSGCKTVRSKVSYFYNKHYETTKKKHDLFNSYYRINLVVMVTEGSI</sequence>
<dbReference type="EMBL" id="OU900107">
    <property type="protein sequence ID" value="CAG9857505.1"/>
    <property type="molecule type" value="Genomic_DNA"/>
</dbReference>
<dbReference type="AlphaFoldDB" id="A0A9N9TL16"/>
<dbReference type="OrthoDB" id="19623at2759"/>
<dbReference type="GO" id="GO:0016887">
    <property type="term" value="F:ATP hydrolysis activity"/>
    <property type="evidence" value="ECO:0007669"/>
    <property type="project" value="InterPro"/>
</dbReference>
<accession>A0A9N9TL16</accession>
<name>A0A9N9TL16_PHYSR</name>
<dbReference type="SUPFAM" id="SSF52540">
    <property type="entry name" value="P-loop containing nucleoside triphosphate hydrolases"/>
    <property type="match status" value="1"/>
</dbReference>
<dbReference type="InterPro" id="IPR001270">
    <property type="entry name" value="ClpA/B"/>
</dbReference>
<dbReference type="PANTHER" id="PTHR10760">
    <property type="entry name" value="TORSIN"/>
    <property type="match status" value="1"/>
</dbReference>
<dbReference type="GO" id="GO:0005737">
    <property type="term" value="C:cytoplasm"/>
    <property type="evidence" value="ECO:0007669"/>
    <property type="project" value="UniProtKB-ARBA"/>
</dbReference>
<dbReference type="PRINTS" id="PR00300">
    <property type="entry name" value="CLPPROTEASEA"/>
</dbReference>